<organism evidence="2 3">
    <name type="scientific">Amanita muscaria (strain Koide BX008)</name>
    <dbReference type="NCBI Taxonomy" id="946122"/>
    <lineage>
        <taxon>Eukaryota</taxon>
        <taxon>Fungi</taxon>
        <taxon>Dikarya</taxon>
        <taxon>Basidiomycota</taxon>
        <taxon>Agaricomycotina</taxon>
        <taxon>Agaricomycetes</taxon>
        <taxon>Agaricomycetidae</taxon>
        <taxon>Agaricales</taxon>
        <taxon>Pluteineae</taxon>
        <taxon>Amanitaceae</taxon>
        <taxon>Amanita</taxon>
    </lineage>
</organism>
<proteinExistence type="predicted"/>
<dbReference type="OrthoDB" id="6365676at2759"/>
<feature type="region of interest" description="Disordered" evidence="1">
    <location>
        <begin position="1"/>
        <end position="172"/>
    </location>
</feature>
<feature type="compositionally biased region" description="Polar residues" evidence="1">
    <location>
        <begin position="88"/>
        <end position="105"/>
    </location>
</feature>
<dbReference type="HOGENOM" id="CLU_1554854_0_0_1"/>
<dbReference type="Proteomes" id="UP000054549">
    <property type="component" value="Unassembled WGS sequence"/>
</dbReference>
<dbReference type="EMBL" id="KN818428">
    <property type="protein sequence ID" value="KIL56351.1"/>
    <property type="molecule type" value="Genomic_DNA"/>
</dbReference>
<reference evidence="2 3" key="1">
    <citation type="submission" date="2014-04" db="EMBL/GenBank/DDBJ databases">
        <title>Evolutionary Origins and Diversification of the Mycorrhizal Mutualists.</title>
        <authorList>
            <consortium name="DOE Joint Genome Institute"/>
            <consortium name="Mycorrhizal Genomics Consortium"/>
            <person name="Kohler A."/>
            <person name="Kuo A."/>
            <person name="Nagy L.G."/>
            <person name="Floudas D."/>
            <person name="Copeland A."/>
            <person name="Barry K.W."/>
            <person name="Cichocki N."/>
            <person name="Veneault-Fourrey C."/>
            <person name="LaButti K."/>
            <person name="Lindquist E.A."/>
            <person name="Lipzen A."/>
            <person name="Lundell T."/>
            <person name="Morin E."/>
            <person name="Murat C."/>
            <person name="Riley R."/>
            <person name="Ohm R."/>
            <person name="Sun H."/>
            <person name="Tunlid A."/>
            <person name="Henrissat B."/>
            <person name="Grigoriev I.V."/>
            <person name="Hibbett D.S."/>
            <person name="Martin F."/>
        </authorList>
    </citation>
    <scope>NUCLEOTIDE SEQUENCE [LARGE SCALE GENOMIC DNA]</scope>
    <source>
        <strain evidence="2 3">Koide BX008</strain>
    </source>
</reference>
<evidence type="ECO:0000313" key="3">
    <source>
        <dbReference type="Proteomes" id="UP000054549"/>
    </source>
</evidence>
<evidence type="ECO:0000313" key="2">
    <source>
        <dbReference type="EMBL" id="KIL56351.1"/>
    </source>
</evidence>
<dbReference type="InParanoid" id="A0A0C2WI74"/>
<feature type="compositionally biased region" description="Polar residues" evidence="1">
    <location>
        <begin position="49"/>
        <end position="59"/>
    </location>
</feature>
<keyword evidence="3" id="KW-1185">Reference proteome</keyword>
<dbReference type="AlphaFoldDB" id="A0A0C2WI74"/>
<name>A0A0C2WI74_AMAMK</name>
<protein>
    <submittedName>
        <fullName evidence="2">Uncharacterized protein</fullName>
    </submittedName>
</protein>
<sequence length="172" mass="18462">MGSAATEAPGPQPQRHASTSRRPRIASLPNPKSPFSIEHAQSRRKDENNPTSLIRTTLHGQEDLRSYEAAVLARKTPTLSLGPRARRNNTIFSQSEPDSKPSSATGPPMMAHWSGSGGSDREGMRPSCKRLPSQTLGPFNTKRAQVSHEELGGRPSSTSSSGVPQLPDATDT</sequence>
<accession>A0A0C2WI74</accession>
<gene>
    <name evidence="2" type="ORF">M378DRAFT_17163</name>
</gene>
<feature type="compositionally biased region" description="Polar residues" evidence="1">
    <location>
        <begin position="132"/>
        <end position="144"/>
    </location>
</feature>
<evidence type="ECO:0000256" key="1">
    <source>
        <dbReference type="SAM" id="MobiDB-lite"/>
    </source>
</evidence>